<evidence type="ECO:0000256" key="1">
    <source>
        <dbReference type="ARBA" id="ARBA00022679"/>
    </source>
</evidence>
<feature type="domain" description="N-acetyltransferase" evidence="3">
    <location>
        <begin position="136"/>
        <end position="276"/>
    </location>
</feature>
<dbReference type="InterPro" id="IPR050832">
    <property type="entry name" value="Bact_Acetyltransf"/>
</dbReference>
<dbReference type="EMBL" id="JBEZVI010000010">
    <property type="protein sequence ID" value="MEU3711265.1"/>
    <property type="molecule type" value="Genomic_DNA"/>
</dbReference>
<dbReference type="Proteomes" id="UP001550853">
    <property type="component" value="Unassembled WGS sequence"/>
</dbReference>
<sequence length="276" mass="28719">MTTTLRPAGPEDRDGEGHRARRYDICVNSRRVGGVRLTTDPLTGPATGRIEELAVDAADRRRGRATVAALAAEEVLRGWGCRRIAVTAPAGGEAALRLAAALGYTERAHHLAKVIVAVPQPPPGAEDRPLAADGYPSWRAAAVADRARLLAAPGLTSDEATRAAEAEHRALLPEGAATPHHAVRLLSVGGTGVGHVWTALRPPDLPGGRVLDVFVAPEHRGHGHGRALLGVAERECLAAGAPLIALTVRADDTAARGLCAALGYRPTGLLLAKPLL</sequence>
<keyword evidence="5" id="KW-1185">Reference proteome</keyword>
<evidence type="ECO:0000313" key="5">
    <source>
        <dbReference type="Proteomes" id="UP001550853"/>
    </source>
</evidence>
<name>A0ABV2YZV1_9ACTN</name>
<dbReference type="GO" id="GO:0016746">
    <property type="term" value="F:acyltransferase activity"/>
    <property type="evidence" value="ECO:0007669"/>
    <property type="project" value="UniProtKB-KW"/>
</dbReference>
<evidence type="ECO:0000259" key="3">
    <source>
        <dbReference type="PROSITE" id="PS51186"/>
    </source>
</evidence>
<dbReference type="PROSITE" id="PS51186">
    <property type="entry name" value="GNAT"/>
    <property type="match status" value="2"/>
</dbReference>
<evidence type="ECO:0000313" key="4">
    <source>
        <dbReference type="EMBL" id="MEU3711265.1"/>
    </source>
</evidence>
<dbReference type="Pfam" id="PF00583">
    <property type="entry name" value="Acetyltransf_1"/>
    <property type="match status" value="2"/>
</dbReference>
<protein>
    <submittedName>
        <fullName evidence="4">GNAT family N-acetyltransferase</fullName>
        <ecNumber evidence="4">2.3.1.-</ecNumber>
    </submittedName>
</protein>
<dbReference type="EC" id="2.3.1.-" evidence="4"/>
<proteinExistence type="predicted"/>
<dbReference type="PANTHER" id="PTHR43877">
    <property type="entry name" value="AMINOALKYLPHOSPHONATE N-ACETYLTRANSFERASE-RELATED-RELATED"/>
    <property type="match status" value="1"/>
</dbReference>
<dbReference type="Gene3D" id="3.40.630.30">
    <property type="match status" value="2"/>
</dbReference>
<organism evidence="4 5">
    <name type="scientific">Streptomyces catenulae</name>
    <dbReference type="NCBI Taxonomy" id="66875"/>
    <lineage>
        <taxon>Bacteria</taxon>
        <taxon>Bacillati</taxon>
        <taxon>Actinomycetota</taxon>
        <taxon>Actinomycetes</taxon>
        <taxon>Kitasatosporales</taxon>
        <taxon>Streptomycetaceae</taxon>
        <taxon>Streptomyces</taxon>
    </lineage>
</organism>
<dbReference type="InterPro" id="IPR000182">
    <property type="entry name" value="GNAT_dom"/>
</dbReference>
<gene>
    <name evidence="4" type="ORF">AB0E61_14340</name>
</gene>
<dbReference type="InterPro" id="IPR016181">
    <property type="entry name" value="Acyl_CoA_acyltransferase"/>
</dbReference>
<evidence type="ECO:0000256" key="2">
    <source>
        <dbReference type="ARBA" id="ARBA00023315"/>
    </source>
</evidence>
<comment type="caution">
    <text evidence="4">The sequence shown here is derived from an EMBL/GenBank/DDBJ whole genome shotgun (WGS) entry which is preliminary data.</text>
</comment>
<keyword evidence="1 4" id="KW-0808">Transferase</keyword>
<reference evidence="4 5" key="1">
    <citation type="submission" date="2024-06" db="EMBL/GenBank/DDBJ databases">
        <title>The Natural Products Discovery Center: Release of the First 8490 Sequenced Strains for Exploring Actinobacteria Biosynthetic Diversity.</title>
        <authorList>
            <person name="Kalkreuter E."/>
            <person name="Kautsar S.A."/>
            <person name="Yang D."/>
            <person name="Bader C.D."/>
            <person name="Teijaro C.N."/>
            <person name="Fluegel L."/>
            <person name="Davis C.M."/>
            <person name="Simpson J.R."/>
            <person name="Lauterbach L."/>
            <person name="Steele A.D."/>
            <person name="Gui C."/>
            <person name="Meng S."/>
            <person name="Li G."/>
            <person name="Viehrig K."/>
            <person name="Ye F."/>
            <person name="Su P."/>
            <person name="Kiefer A.F."/>
            <person name="Nichols A."/>
            <person name="Cepeda A.J."/>
            <person name="Yan W."/>
            <person name="Fan B."/>
            <person name="Jiang Y."/>
            <person name="Adhikari A."/>
            <person name="Zheng C.-J."/>
            <person name="Schuster L."/>
            <person name="Cowan T.M."/>
            <person name="Smanski M.J."/>
            <person name="Chevrette M.G."/>
            <person name="De Carvalho L.P.S."/>
            <person name="Shen B."/>
        </authorList>
    </citation>
    <scope>NUCLEOTIDE SEQUENCE [LARGE SCALE GENOMIC DNA]</scope>
    <source>
        <strain evidence="4 5">NPDC033039</strain>
    </source>
</reference>
<feature type="domain" description="N-acetyltransferase" evidence="3">
    <location>
        <begin position="1"/>
        <end position="121"/>
    </location>
</feature>
<keyword evidence="2 4" id="KW-0012">Acyltransferase</keyword>
<accession>A0ABV2YZV1</accession>
<dbReference type="CDD" id="cd04301">
    <property type="entry name" value="NAT_SF"/>
    <property type="match status" value="2"/>
</dbReference>
<dbReference type="RefSeq" id="WP_030278472.1">
    <property type="nucleotide sequence ID" value="NZ_JBEZVI010000010.1"/>
</dbReference>
<dbReference type="SUPFAM" id="SSF55729">
    <property type="entry name" value="Acyl-CoA N-acyltransferases (Nat)"/>
    <property type="match status" value="2"/>
</dbReference>